<name>A0ABV8EVV5_9ACTN</name>
<dbReference type="Proteomes" id="UP001595698">
    <property type="component" value="Unassembled WGS sequence"/>
</dbReference>
<dbReference type="PANTHER" id="PTHR43481:SF4">
    <property type="entry name" value="GLYCEROL-1-PHOSPHATE PHOSPHOHYDROLASE 1-RELATED"/>
    <property type="match status" value="1"/>
</dbReference>
<evidence type="ECO:0000313" key="1">
    <source>
        <dbReference type="EMBL" id="MFC3979488.1"/>
    </source>
</evidence>
<comment type="caution">
    <text evidence="1">The sequence shown here is derived from an EMBL/GenBank/DDBJ whole genome shotgun (WGS) entry which is preliminary data.</text>
</comment>
<dbReference type="RefSeq" id="WP_386188243.1">
    <property type="nucleotide sequence ID" value="NZ_JBHSBC010000003.1"/>
</dbReference>
<dbReference type="Gene3D" id="3.40.50.1000">
    <property type="entry name" value="HAD superfamily/HAD-like"/>
    <property type="match status" value="1"/>
</dbReference>
<dbReference type="NCBIfam" id="TIGR01509">
    <property type="entry name" value="HAD-SF-IA-v3"/>
    <property type="match status" value="1"/>
</dbReference>
<dbReference type="GO" id="GO:0016787">
    <property type="term" value="F:hydrolase activity"/>
    <property type="evidence" value="ECO:0007669"/>
    <property type="project" value="UniProtKB-KW"/>
</dbReference>
<dbReference type="InterPro" id="IPR051806">
    <property type="entry name" value="HAD-like_SPP"/>
</dbReference>
<dbReference type="PANTHER" id="PTHR43481">
    <property type="entry name" value="FRUCTOSE-1-PHOSPHATE PHOSPHATASE"/>
    <property type="match status" value="1"/>
</dbReference>
<gene>
    <name evidence="1" type="ORF">ACFOYY_05110</name>
</gene>
<accession>A0ABV8EVV5</accession>
<dbReference type="SUPFAM" id="SSF56784">
    <property type="entry name" value="HAD-like"/>
    <property type="match status" value="1"/>
</dbReference>
<dbReference type="SFLD" id="SFLDS00003">
    <property type="entry name" value="Haloacid_Dehalogenase"/>
    <property type="match status" value="1"/>
</dbReference>
<protein>
    <submittedName>
        <fullName evidence="1">HAD-IA family hydrolase</fullName>
    </submittedName>
</protein>
<organism evidence="1 2">
    <name type="scientific">Streptosporangium jomthongense</name>
    <dbReference type="NCBI Taxonomy" id="1193683"/>
    <lineage>
        <taxon>Bacteria</taxon>
        <taxon>Bacillati</taxon>
        <taxon>Actinomycetota</taxon>
        <taxon>Actinomycetes</taxon>
        <taxon>Streptosporangiales</taxon>
        <taxon>Streptosporangiaceae</taxon>
        <taxon>Streptosporangium</taxon>
    </lineage>
</organism>
<sequence>MAIKALLFDVDGVLLDSTATHRRIWDAWSRMRGLDGDLVWSLTHGRRPEDTVRDVAPDLDPAAERGVLNRLMVEEGDAFPAAPGAAALLGELDRRPWALVTSGSRTPVHRRFRLASLPLPPVQIYGEDVERSKPHPEGYLKAAELLLIDPVDCVVIEDAPHGVAAGKAAGCTVIAVATTHAPGELAKADECFPSLEEAAPYLLSLMSVAAAAHGH</sequence>
<dbReference type="InterPro" id="IPR036412">
    <property type="entry name" value="HAD-like_sf"/>
</dbReference>
<dbReference type="Gene3D" id="1.10.150.240">
    <property type="entry name" value="Putative phosphatase, domain 2"/>
    <property type="match status" value="1"/>
</dbReference>
<dbReference type="InterPro" id="IPR006439">
    <property type="entry name" value="HAD-SF_hydro_IA"/>
</dbReference>
<dbReference type="InterPro" id="IPR023214">
    <property type="entry name" value="HAD_sf"/>
</dbReference>
<dbReference type="SFLD" id="SFLDG01129">
    <property type="entry name" value="C1.5:_HAD__Beta-PGM__Phosphata"/>
    <property type="match status" value="1"/>
</dbReference>
<evidence type="ECO:0000313" key="2">
    <source>
        <dbReference type="Proteomes" id="UP001595698"/>
    </source>
</evidence>
<keyword evidence="1" id="KW-0378">Hydrolase</keyword>
<dbReference type="EMBL" id="JBHSBC010000003">
    <property type="protein sequence ID" value="MFC3979488.1"/>
    <property type="molecule type" value="Genomic_DNA"/>
</dbReference>
<proteinExistence type="predicted"/>
<reference evidence="2" key="1">
    <citation type="journal article" date="2019" name="Int. J. Syst. Evol. Microbiol.">
        <title>The Global Catalogue of Microorganisms (GCM) 10K type strain sequencing project: providing services to taxonomists for standard genome sequencing and annotation.</title>
        <authorList>
            <consortium name="The Broad Institute Genomics Platform"/>
            <consortium name="The Broad Institute Genome Sequencing Center for Infectious Disease"/>
            <person name="Wu L."/>
            <person name="Ma J."/>
        </authorList>
    </citation>
    <scope>NUCLEOTIDE SEQUENCE [LARGE SCALE GENOMIC DNA]</scope>
    <source>
        <strain evidence="2">TBRC 7912</strain>
    </source>
</reference>
<dbReference type="Pfam" id="PF00702">
    <property type="entry name" value="Hydrolase"/>
    <property type="match status" value="1"/>
</dbReference>
<keyword evidence="2" id="KW-1185">Reference proteome</keyword>
<dbReference type="InterPro" id="IPR023198">
    <property type="entry name" value="PGP-like_dom2"/>
</dbReference>